<keyword evidence="1" id="KW-0812">Transmembrane</keyword>
<evidence type="ECO:0000256" key="1">
    <source>
        <dbReference type="SAM" id="Phobius"/>
    </source>
</evidence>
<dbReference type="RefSeq" id="WP_183999253.1">
    <property type="nucleotide sequence ID" value="NZ_JACIEH010000003.1"/>
</dbReference>
<accession>A0A7W6JWM1</accession>
<comment type="caution">
    <text evidence="2">The sequence shown here is derived from an EMBL/GenBank/DDBJ whole genome shotgun (WGS) entry which is preliminary data.</text>
</comment>
<protein>
    <recommendedName>
        <fullName evidence="4">PH domain-containing protein</fullName>
    </recommendedName>
</protein>
<dbReference type="Proteomes" id="UP000557392">
    <property type="component" value="Unassembled WGS sequence"/>
</dbReference>
<keyword evidence="1" id="KW-1133">Transmembrane helix</keyword>
<dbReference type="AlphaFoldDB" id="A0A7W6JWM1"/>
<dbReference type="EMBL" id="JACIEH010000003">
    <property type="protein sequence ID" value="MBB4099901.1"/>
    <property type="molecule type" value="Genomic_DNA"/>
</dbReference>
<evidence type="ECO:0000313" key="3">
    <source>
        <dbReference type="Proteomes" id="UP000557392"/>
    </source>
</evidence>
<evidence type="ECO:0000313" key="2">
    <source>
        <dbReference type="EMBL" id="MBB4099901.1"/>
    </source>
</evidence>
<gene>
    <name evidence="2" type="ORF">GGR46_003473</name>
</gene>
<reference evidence="2 3" key="1">
    <citation type="submission" date="2020-08" db="EMBL/GenBank/DDBJ databases">
        <title>Genomic Encyclopedia of Type Strains, Phase IV (KMG-IV): sequencing the most valuable type-strain genomes for metagenomic binning, comparative biology and taxonomic classification.</title>
        <authorList>
            <person name="Goeker M."/>
        </authorList>
    </citation>
    <scope>NUCLEOTIDE SEQUENCE [LARGE SCALE GENOMIC DNA]</scope>
    <source>
        <strain evidence="2 3">DSM 101806</strain>
    </source>
</reference>
<organism evidence="2 3">
    <name type="scientific">Sphingomonas kyeonggiensis</name>
    <dbReference type="NCBI Taxonomy" id="1268553"/>
    <lineage>
        <taxon>Bacteria</taxon>
        <taxon>Pseudomonadati</taxon>
        <taxon>Pseudomonadota</taxon>
        <taxon>Alphaproteobacteria</taxon>
        <taxon>Sphingomonadales</taxon>
        <taxon>Sphingomonadaceae</taxon>
        <taxon>Sphingomonas</taxon>
    </lineage>
</organism>
<sequence length="355" mass="39190">MTADPAFDEPAGGNAWRRTALWGARPTLAAVLTTPLLVALVLSPFWGVALFFLFDPAGENAVATLRIGGVPIDLGPDGERQAHYALIAVFLLWPLILIGSALIRKMRLHYRLDARGIESRRGATLVRRIDLADICRVRERSYLVWRDIRIGHSPKHEIALQLGSADARQLLKLLQVLGVDPEEPLAVVIPEVAPTEPVRWQGRPGFAALDKFQLALAPVLLVPFAIYLWPLVWFWSSGVPLVGCLLTLAIWTPIWGGLAVMSLGLLGTVFAAWLDLAFGTVLVTDRRIAWREWGSSGIFRELVLSELIDAVIVEQKGRRAWVALTIRRGSDNVREEDLRGIPDAERFVKALGFGG</sequence>
<keyword evidence="1" id="KW-0472">Membrane</keyword>
<evidence type="ECO:0008006" key="4">
    <source>
        <dbReference type="Google" id="ProtNLM"/>
    </source>
</evidence>
<feature type="transmembrane region" description="Helical" evidence="1">
    <location>
        <begin position="255"/>
        <end position="283"/>
    </location>
</feature>
<feature type="transmembrane region" description="Helical" evidence="1">
    <location>
        <begin position="27"/>
        <end position="54"/>
    </location>
</feature>
<keyword evidence="3" id="KW-1185">Reference proteome</keyword>
<name>A0A7W6JWM1_9SPHN</name>
<proteinExistence type="predicted"/>
<feature type="transmembrane region" description="Helical" evidence="1">
    <location>
        <begin position="214"/>
        <end position="235"/>
    </location>
</feature>
<feature type="transmembrane region" description="Helical" evidence="1">
    <location>
        <begin position="82"/>
        <end position="103"/>
    </location>
</feature>